<evidence type="ECO:0000313" key="2">
    <source>
        <dbReference type="Proteomes" id="UP000186868"/>
    </source>
</evidence>
<dbReference type="SUPFAM" id="SSF47598">
    <property type="entry name" value="Ribbon-helix-helix"/>
    <property type="match status" value="1"/>
</dbReference>
<keyword evidence="2" id="KW-1185">Reference proteome</keyword>
<comment type="caution">
    <text evidence="1">The sequence shown here is derived from an EMBL/GenBank/DDBJ whole genome shotgun (WGS) entry which is preliminary data.</text>
</comment>
<accession>A0A1U7HG38</accession>
<reference evidence="1 2" key="1">
    <citation type="submission" date="2016-11" db="EMBL/GenBank/DDBJ databases">
        <title>Draft Genome Sequences of Nine Cyanobacterial Strains from Diverse Habitats.</title>
        <authorList>
            <person name="Zhu T."/>
            <person name="Hou S."/>
            <person name="Lu X."/>
            <person name="Hess W.R."/>
        </authorList>
    </citation>
    <scope>NUCLEOTIDE SEQUENCE [LARGE SCALE GENOMIC DNA]</scope>
    <source>
        <strain evidence="1 2">NIES-593</strain>
    </source>
</reference>
<organism evidence="1 2">
    <name type="scientific">Hydrococcus rivularis NIES-593</name>
    <dbReference type="NCBI Taxonomy" id="1921803"/>
    <lineage>
        <taxon>Bacteria</taxon>
        <taxon>Bacillati</taxon>
        <taxon>Cyanobacteriota</taxon>
        <taxon>Cyanophyceae</taxon>
        <taxon>Pleurocapsales</taxon>
        <taxon>Hydrococcaceae</taxon>
        <taxon>Hydrococcus</taxon>
    </lineage>
</organism>
<dbReference type="PANTHER" id="PTHR40688">
    <property type="match status" value="1"/>
</dbReference>
<dbReference type="OrthoDB" id="9812023at2"/>
<sequence length="80" mass="9256">MSKETITFRVDSDKRKALDEIASILDRDRTYILNEAIDYYLEIYRWQIEEIQKGITEADAGDFASDEEVDAALAKLIHES</sequence>
<dbReference type="CDD" id="cd22233">
    <property type="entry name" value="RHH_CopAso-like"/>
    <property type="match status" value="1"/>
</dbReference>
<dbReference type="InterPro" id="IPR010985">
    <property type="entry name" value="Ribbon_hlx_hlx"/>
</dbReference>
<dbReference type="EMBL" id="MRCB01000013">
    <property type="protein sequence ID" value="OKH22562.1"/>
    <property type="molecule type" value="Genomic_DNA"/>
</dbReference>
<evidence type="ECO:0000313" key="1">
    <source>
        <dbReference type="EMBL" id="OKH22562.1"/>
    </source>
</evidence>
<dbReference type="Proteomes" id="UP000186868">
    <property type="component" value="Unassembled WGS sequence"/>
</dbReference>
<dbReference type="InterPro" id="IPR052991">
    <property type="entry name" value="Non-func_TypeII_TA_Antitoxin"/>
</dbReference>
<dbReference type="AlphaFoldDB" id="A0A1U7HG38"/>
<gene>
    <name evidence="1" type="ORF">NIES593_12265</name>
</gene>
<dbReference type="STRING" id="1921803.NIES593_12265"/>
<proteinExistence type="predicted"/>
<dbReference type="GO" id="GO:0006355">
    <property type="term" value="P:regulation of DNA-templated transcription"/>
    <property type="evidence" value="ECO:0007669"/>
    <property type="project" value="InterPro"/>
</dbReference>
<name>A0A1U7HG38_9CYAN</name>
<dbReference type="PANTHER" id="PTHR40688:SF2">
    <property type="entry name" value="RIBBON-HELIX-HELIX PROTEIN COPG DOMAIN-CONTAINING PROTEIN"/>
    <property type="match status" value="1"/>
</dbReference>
<dbReference type="RefSeq" id="WP_073599858.1">
    <property type="nucleotide sequence ID" value="NZ_MRCB01000013.1"/>
</dbReference>
<protein>
    <submittedName>
        <fullName evidence="1">CopG family transcriptional regulator</fullName>
    </submittedName>
</protein>